<feature type="transmembrane region" description="Helical" evidence="1">
    <location>
        <begin position="20"/>
        <end position="41"/>
    </location>
</feature>
<evidence type="ECO:0000313" key="2">
    <source>
        <dbReference type="EMBL" id="GGD02240.1"/>
    </source>
</evidence>
<sequence length="155" mass="16964">MRKTIEKLYTRNEGSVAIEAALVIALILAPMLLYGVELYSYKSETAAMNRDSYSMAIALAATPDDTRTDAEILSAYSQRFPAPANIISITSYCTCSDALQSYTSADAQNSCESACPSSTKLVWKKVTVRRDYDAVVNSSLLGNKQLKASHLFRNS</sequence>
<keyword evidence="1" id="KW-0812">Transmembrane</keyword>
<comment type="caution">
    <text evidence="2">The sequence shown here is derived from an EMBL/GenBank/DDBJ whole genome shotgun (WGS) entry which is preliminary data.</text>
</comment>
<dbReference type="EMBL" id="BMGH01000001">
    <property type="protein sequence ID" value="GGD02240.1"/>
    <property type="molecule type" value="Genomic_DNA"/>
</dbReference>
<organism evidence="2 3">
    <name type="scientific">Aquisalinus flavus</name>
    <dbReference type="NCBI Taxonomy" id="1526572"/>
    <lineage>
        <taxon>Bacteria</taxon>
        <taxon>Pseudomonadati</taxon>
        <taxon>Pseudomonadota</taxon>
        <taxon>Alphaproteobacteria</taxon>
        <taxon>Parvularculales</taxon>
        <taxon>Parvularculaceae</taxon>
        <taxon>Aquisalinus</taxon>
    </lineage>
</organism>
<keyword evidence="1" id="KW-1133">Transmembrane helix</keyword>
<accession>A0A8J2V2M4</accession>
<protein>
    <submittedName>
        <fullName evidence="2">Uncharacterized protein</fullName>
    </submittedName>
</protein>
<dbReference type="AlphaFoldDB" id="A0A8J2V2M4"/>
<evidence type="ECO:0000256" key="1">
    <source>
        <dbReference type="SAM" id="Phobius"/>
    </source>
</evidence>
<reference evidence="2" key="2">
    <citation type="submission" date="2020-09" db="EMBL/GenBank/DDBJ databases">
        <authorList>
            <person name="Sun Q."/>
            <person name="Zhou Y."/>
        </authorList>
    </citation>
    <scope>NUCLEOTIDE SEQUENCE</scope>
    <source>
        <strain evidence="2">CGMCC 1.12921</strain>
    </source>
</reference>
<reference evidence="2" key="1">
    <citation type="journal article" date="2014" name="Int. J. Syst. Evol. Microbiol.">
        <title>Complete genome sequence of Corynebacterium casei LMG S-19264T (=DSM 44701T), isolated from a smear-ripened cheese.</title>
        <authorList>
            <consortium name="US DOE Joint Genome Institute (JGI-PGF)"/>
            <person name="Walter F."/>
            <person name="Albersmeier A."/>
            <person name="Kalinowski J."/>
            <person name="Ruckert C."/>
        </authorList>
    </citation>
    <scope>NUCLEOTIDE SEQUENCE</scope>
    <source>
        <strain evidence="2">CGMCC 1.12921</strain>
    </source>
</reference>
<keyword evidence="3" id="KW-1185">Reference proteome</keyword>
<gene>
    <name evidence="2" type="ORF">GCM10011342_09090</name>
</gene>
<evidence type="ECO:0000313" key="3">
    <source>
        <dbReference type="Proteomes" id="UP000613582"/>
    </source>
</evidence>
<dbReference type="Proteomes" id="UP000613582">
    <property type="component" value="Unassembled WGS sequence"/>
</dbReference>
<proteinExistence type="predicted"/>
<keyword evidence="1" id="KW-0472">Membrane</keyword>
<name>A0A8J2V2M4_9PROT</name>